<dbReference type="InterPro" id="IPR024791">
    <property type="entry name" value="Cyt_c/ubiquinol_Oxase_su3"/>
</dbReference>
<dbReference type="CDD" id="cd01665">
    <property type="entry name" value="Cyt_c_Oxidase_III"/>
    <property type="match status" value="1"/>
</dbReference>
<dbReference type="AlphaFoldDB" id="A0A0U2A2T5"/>
<evidence type="ECO:0000256" key="6">
    <source>
        <dbReference type="ARBA" id="ARBA00022792"/>
    </source>
</evidence>
<dbReference type="InterPro" id="IPR035973">
    <property type="entry name" value="Cyt_c_oxidase_su3-like_sf"/>
</dbReference>
<reference evidence="14" key="1">
    <citation type="journal article" date="2015" name="Mitochondrial DNA">
        <title>The complete mitogenome of Tanakia himantegus (Cypriniformes; Cyprinidae).</title>
        <authorList>
            <person name="Cheng Y."/>
            <person name="Tao W."/>
        </authorList>
    </citation>
    <scope>NUCLEOTIDE SEQUENCE</scope>
</reference>
<dbReference type="GO" id="GO:0004129">
    <property type="term" value="F:cytochrome-c oxidase activity"/>
    <property type="evidence" value="ECO:0007669"/>
    <property type="project" value="UniProtKB-EC"/>
</dbReference>
<gene>
    <name evidence="14" type="primary">COX3</name>
</gene>
<keyword evidence="6" id="KW-0999">Mitochondrion inner membrane</keyword>
<evidence type="ECO:0000256" key="9">
    <source>
        <dbReference type="ARBA" id="ARBA00023136"/>
    </source>
</evidence>
<feature type="transmembrane region" description="Helical" evidence="12">
    <location>
        <begin position="127"/>
        <end position="147"/>
    </location>
</feature>
<evidence type="ECO:0000256" key="1">
    <source>
        <dbReference type="ARBA" id="ARBA00004448"/>
    </source>
</evidence>
<keyword evidence="9 12" id="KW-0472">Membrane</keyword>
<dbReference type="EMBL" id="KP231201">
    <property type="protein sequence ID" value="AKE35889.1"/>
    <property type="molecule type" value="Genomic_DNA"/>
</dbReference>
<protein>
    <recommendedName>
        <fullName evidence="4 11">Cytochrome c oxidase subunit 3</fullName>
    </recommendedName>
</protein>
<dbReference type="InterPro" id="IPR013833">
    <property type="entry name" value="Cyt_c_oxidase_su3_a-hlx"/>
</dbReference>
<organism evidence="14">
    <name type="scientific">Tanakia himantegus</name>
    <dbReference type="NCBI Taxonomy" id="481777"/>
    <lineage>
        <taxon>Eukaryota</taxon>
        <taxon>Metazoa</taxon>
        <taxon>Chordata</taxon>
        <taxon>Craniata</taxon>
        <taxon>Vertebrata</taxon>
        <taxon>Euteleostomi</taxon>
        <taxon>Actinopterygii</taxon>
        <taxon>Neopterygii</taxon>
        <taxon>Teleostei</taxon>
        <taxon>Ostariophysi</taxon>
        <taxon>Cypriniformes</taxon>
        <taxon>Acheilognathidae</taxon>
        <taxon>Tanakia</taxon>
    </lineage>
</organism>
<evidence type="ECO:0000256" key="12">
    <source>
        <dbReference type="SAM" id="Phobius"/>
    </source>
</evidence>
<evidence type="ECO:0000256" key="3">
    <source>
        <dbReference type="ARBA" id="ARBA00011485"/>
    </source>
</evidence>
<keyword evidence="11 14" id="KW-0496">Mitochondrion</keyword>
<evidence type="ECO:0000256" key="5">
    <source>
        <dbReference type="ARBA" id="ARBA00022692"/>
    </source>
</evidence>
<comment type="subcellular location">
    <subcellularLocation>
        <location evidence="1">Mitochondrion inner membrane</location>
        <topology evidence="1">Multi-pass membrane protein</topology>
    </subcellularLocation>
</comment>
<sequence>MTHQMHAYHMIDPSPRPPTGAISALSMKPGLAIWLHFHSTTPMTLGLIPSILTMIQWWRDIIREGTFQDHHTPLVQKGLRYGTILFITSEVFFSLGFSWAFYRSNLAPTPKLGGCWPPTSTTTLDPFGVSLLNAAVLLASGVTVTWAHHSIMEGERKQAIQSPTLTILLGLYFTALQVMEHYKAPFTIADGAYSSTFFVATGFHGLYVIIGSIFPAVCLFRQIQHRFTSEHYFGPEAAVWYRHFVGVVWLSFYVSIYWQGS</sequence>
<dbReference type="PANTHER" id="PTHR11403:SF7">
    <property type="entry name" value="CYTOCHROME C OXIDASE SUBUNIT 3"/>
    <property type="match status" value="1"/>
</dbReference>
<geneLocation type="mitochondrion" evidence="14"/>
<keyword evidence="7" id="KW-1278">Translocase</keyword>
<dbReference type="Pfam" id="PF00510">
    <property type="entry name" value="COX3"/>
    <property type="match status" value="1"/>
</dbReference>
<dbReference type="PANTHER" id="PTHR11403">
    <property type="entry name" value="CYTOCHROME C OXIDASE SUBUNIT III"/>
    <property type="match status" value="1"/>
</dbReference>
<feature type="transmembrane region" description="Helical" evidence="12">
    <location>
        <begin position="240"/>
        <end position="258"/>
    </location>
</feature>
<comment type="function">
    <text evidence="11">Component of the cytochrome c oxidase, the last enzyme in the mitochondrial electron transport chain which drives oxidative phosphorylation. The respiratory chain contains 3 multisubunit complexes succinate dehydrogenase (complex II, CII), ubiquinol-cytochrome c oxidoreductase (cytochrome b-c1 complex, complex III, CIII) and cytochrome c oxidase (complex IV, CIV), that cooperate to transfer electrons derived from NADH and succinate to molecular oxygen, creating an electrochemical gradient over the inner membrane that drives transmembrane transport and the ATP synthase. Cytochrome c oxidase is the component of the respiratory chain that catalyzes the reduction of oxygen to water. Electrons originating from reduced cytochrome c in the intermembrane space (IMS) are transferred via the dinuclear copper A center (CU(A)) of subunit 2 and heme A of subunit 1 to the active site in subunit 1, a binuclear center (BNC) formed by heme A3 and copper B (CU(B)). The BNC reduces molecular oxygen to 2 water molecules using 4 electrons from cytochrome c in the IMS and 4 protons from the mitochondrial matrix.</text>
</comment>
<feature type="transmembrane region" description="Helical" evidence="12">
    <location>
        <begin position="33"/>
        <end position="58"/>
    </location>
</feature>
<evidence type="ECO:0000256" key="11">
    <source>
        <dbReference type="RuleBase" id="RU003375"/>
    </source>
</evidence>
<dbReference type="Gene3D" id="1.10.287.70">
    <property type="match status" value="1"/>
</dbReference>
<proteinExistence type="inferred from homology"/>
<dbReference type="SUPFAM" id="SSF81452">
    <property type="entry name" value="Cytochrome c oxidase subunit III-like"/>
    <property type="match status" value="1"/>
</dbReference>
<name>A0A0U2A2T5_9TELE</name>
<dbReference type="InterPro" id="IPR000298">
    <property type="entry name" value="Cyt_c_oxidase-like_su3"/>
</dbReference>
<comment type="catalytic activity">
    <reaction evidence="10">
        <text>4 Fe(II)-[cytochrome c] + O2 + 8 H(+)(in) = 4 Fe(III)-[cytochrome c] + 2 H2O + 4 H(+)(out)</text>
        <dbReference type="Rhea" id="RHEA:11436"/>
        <dbReference type="Rhea" id="RHEA-COMP:10350"/>
        <dbReference type="Rhea" id="RHEA-COMP:14399"/>
        <dbReference type="ChEBI" id="CHEBI:15377"/>
        <dbReference type="ChEBI" id="CHEBI:15378"/>
        <dbReference type="ChEBI" id="CHEBI:15379"/>
        <dbReference type="ChEBI" id="CHEBI:29033"/>
        <dbReference type="ChEBI" id="CHEBI:29034"/>
        <dbReference type="EC" id="7.1.1.9"/>
    </reaction>
    <physiologicalReaction direction="left-to-right" evidence="10">
        <dbReference type="Rhea" id="RHEA:11437"/>
    </physiologicalReaction>
</comment>
<comment type="similarity">
    <text evidence="2 11">Belongs to the cytochrome c oxidase subunit 3 family.</text>
</comment>
<feature type="transmembrane region" description="Helical" evidence="12">
    <location>
        <begin position="159"/>
        <end position="178"/>
    </location>
</feature>
<feature type="transmembrane region" description="Helical" evidence="12">
    <location>
        <begin position="79"/>
        <end position="102"/>
    </location>
</feature>
<keyword evidence="8 12" id="KW-1133">Transmembrane helix</keyword>
<evidence type="ECO:0000256" key="7">
    <source>
        <dbReference type="ARBA" id="ARBA00022967"/>
    </source>
</evidence>
<evidence type="ECO:0000259" key="13">
    <source>
        <dbReference type="PROSITE" id="PS50253"/>
    </source>
</evidence>
<feature type="transmembrane region" description="Helical" evidence="12">
    <location>
        <begin position="198"/>
        <end position="220"/>
    </location>
</feature>
<evidence type="ECO:0000256" key="2">
    <source>
        <dbReference type="ARBA" id="ARBA00010581"/>
    </source>
</evidence>
<dbReference type="Gene3D" id="1.20.120.80">
    <property type="entry name" value="Cytochrome c oxidase, subunit III, four-helix bundle"/>
    <property type="match status" value="1"/>
</dbReference>
<dbReference type="InterPro" id="IPR033945">
    <property type="entry name" value="Cyt_c_oxase_su3_dom"/>
</dbReference>
<dbReference type="FunFam" id="1.20.120.80:FF:000002">
    <property type="entry name" value="Cytochrome c oxidase subunit 3"/>
    <property type="match status" value="1"/>
</dbReference>
<dbReference type="PROSITE" id="PS50253">
    <property type="entry name" value="COX3"/>
    <property type="match status" value="1"/>
</dbReference>
<evidence type="ECO:0000313" key="14">
    <source>
        <dbReference type="EMBL" id="AKE35889.1"/>
    </source>
</evidence>
<dbReference type="GO" id="GO:0006123">
    <property type="term" value="P:mitochondrial electron transport, cytochrome c to oxygen"/>
    <property type="evidence" value="ECO:0007669"/>
    <property type="project" value="TreeGrafter"/>
</dbReference>
<accession>A0A0U2A2T5</accession>
<comment type="subunit">
    <text evidence="3">Component of the cytochrome c oxidase (complex IV, CIV), a multisubunit enzyme composed of 14 subunits. The complex is composed of a catalytic core of 3 subunits MT-CO1, MT-CO2 and MT-CO3, encoded in the mitochondrial DNA, and 11 supernumerary subunits COX4I, COX5A, COX5B, COX6A, COX6B, COX6C, COX7A, COX7B, COX7C, COX8 and NDUFA4, which are encoded in the nuclear genome. The complex exists as a monomer or a dimer and forms supercomplexes (SCs) in the inner mitochondrial membrane with NADH-ubiquinone oxidoreductase (complex I, CI) and ubiquinol-cytochrome c oxidoreductase (cytochrome b-c1 complex, complex III, CIII), resulting in different assemblies (supercomplex SCI(1)III(2)IV(1) and megacomplex MCI(2)III(2)IV(2)).</text>
</comment>
<dbReference type="RefSeq" id="YP_009139009.1">
    <property type="nucleotide sequence ID" value="NC_027084.1"/>
</dbReference>
<evidence type="ECO:0000256" key="8">
    <source>
        <dbReference type="ARBA" id="ARBA00022989"/>
    </source>
</evidence>
<dbReference type="GO" id="GO:0005743">
    <property type="term" value="C:mitochondrial inner membrane"/>
    <property type="evidence" value="ECO:0007669"/>
    <property type="project" value="UniProtKB-SubCell"/>
</dbReference>
<feature type="domain" description="Heme-copper oxidase subunit III family profile" evidence="13">
    <location>
        <begin position="4"/>
        <end position="261"/>
    </location>
</feature>
<keyword evidence="5 11" id="KW-0812">Transmembrane</keyword>
<evidence type="ECO:0000256" key="10">
    <source>
        <dbReference type="ARBA" id="ARBA00049512"/>
    </source>
</evidence>
<evidence type="ECO:0000256" key="4">
    <source>
        <dbReference type="ARBA" id="ARBA00015944"/>
    </source>
</evidence>